<dbReference type="InterPro" id="IPR004875">
    <property type="entry name" value="DDE_SF_endonuclease_dom"/>
</dbReference>
<dbReference type="GO" id="GO:0003676">
    <property type="term" value="F:nucleic acid binding"/>
    <property type="evidence" value="ECO:0007669"/>
    <property type="project" value="InterPro"/>
</dbReference>
<dbReference type="Pfam" id="PF03184">
    <property type="entry name" value="DDE_1"/>
    <property type="match status" value="1"/>
</dbReference>
<evidence type="ECO:0000256" key="3">
    <source>
        <dbReference type="SAM" id="Phobius"/>
    </source>
</evidence>
<dbReference type="GeneID" id="31367575"/>
<sequence>MIGTITASGHALPPYNVLQIPKRAKWEHMQNSNYGVIIANESGYVTQEIKKEYVEWLLGQFKKTDKKLLLVDNHISNYFFDEQKLCDENNLIIMKFPSNLTHILQPLDLVLFSSFSQHLSNLLRDGLMVNPKFKVNDKHYQMLAYHSWSSSFNSSNIRMSWIKSGLFNWMAHEYCDPIFLKKPKKSISKEIAIAGKKEIVPANAQAMTQKERAIVMRDKKRKGAIITSQDTQDIIKITYDVSKKKRKTLDEEPTISLYQANLQINNTTNNILNNVQSSTSQPQIVSQNTSTTTNTNVAQSNDKTLYYQSEMEPYVQPSKNDWDLLKQIFSLEYEIVDDNSDQSKIKKSIDQIDSLKLTNLCDQLINSLALKQQKLRGTSKHQQKANKQQQLSTIVEPISSHDDPLPKNNTTSGTLYNITISDNSRSQEVILSSTQLSTQQNNNPIKISINSISFVNNNVDKVNDLQTKLDQSEANVNELQTKLNQSETKLNELQTKLDQSEANVNELQTKLNLAEVEINRLKSVIMELVQRHIEKIEQYEQALEEYKKKCSLLESELVNNKKTLEECLKEYDQLNELIKTEELYHNRHQSNMQMFDNMADKESFDGFIRDKLLFWKIKRIKVYMAHSSWSDPRRNRQTDSYSNISKKLLFTTMSRENSKWKSGIEPSDFTKEQLQYINAKNKGHRWSDMMLDFAHSLRFYGKGKGVINYIRGETQDPNAINLKLPGISVLNYNAAPTCIYLDEEDIKTNYSILSNSCSDPKQKIGGLVYDEMEISHGLYFNERKDQIYGLAKHPITRENFRDYIHLPQQNISGLLAKKVIQFFYVSLDGTISVPIARFPTTSITVDQAHQCISMVMKIAKESDFNIAFTSSDGWDKYLLEDSRFNNLIAFADIHPSDIMEWKPVKNLMNDALLEKLKSIPEKAKLYKFLYFMRVIYENFNINEIKVVGPQGTARIKSIEEKVRDLSQAHQYFEATAGPITDAFKTHLKTSIESLQSLFNKFPNLLKMTSILGTNVVENYFSIIRSFVLYPNVKEFCQVAEKAFIELMKKFSTDSIYKYKDTKVSKCYNNQHGLQFNQKTIELYQSQRCKQQLKELPLVSTLQEDEKLKLKLIVGNNKITRRKFTLRESTCKVDPTQSVFKSGHRQCKINNCNKIYLYVNAFTNHQFNKHQINPLTQQFTDQSCISPFLSKYSIPDQTPPLSFQYVKPLVNDKLNYMPGHTKFSPDMVDKAQSWSDLVKDFVDIIGTGESQVFILYHATSNFDPNTLFGNNMLHNITLPADLFSRTYFVNTIELIKDIEKHSRYSVKALTTDLQLTNFAPHFANGDVLALMEILFRITKSTHSNFFGSLLDGINKTLKTSYTQLLQRYQKSPTPTSLNNGNSDSQSTPTNTPNVTVILHSAKSGSYSVLRIIRDRGYGIHQYAILFTLVFALRWLIIRLVNVDRSHQIVECGDGNLIDKSSMKVDRWNINQNYRRSNERYNPPSPILNASFVAISYLSNTLNKTCIPH</sequence>
<dbReference type="RefSeq" id="XP_020429634.1">
    <property type="nucleotide sequence ID" value="XM_020582853.1"/>
</dbReference>
<dbReference type="InParanoid" id="D3BLQ5"/>
<name>D3BLQ5_HETP5</name>
<accession>D3BLQ5</accession>
<evidence type="ECO:0000259" key="5">
    <source>
        <dbReference type="Pfam" id="PF21787"/>
    </source>
</evidence>
<dbReference type="Gene3D" id="3.30.420.10">
    <property type="entry name" value="Ribonuclease H-like superfamily/Ribonuclease H"/>
    <property type="match status" value="1"/>
</dbReference>
<comment type="caution">
    <text evidence="6">The sequence shown here is derived from an EMBL/GenBank/DDBJ whole genome shotgun (WGS) entry which is preliminary data.</text>
</comment>
<keyword evidence="3" id="KW-1133">Transmembrane helix</keyword>
<proteinExistence type="predicted"/>
<feature type="coiled-coil region" evidence="1">
    <location>
        <begin position="455"/>
        <end position="577"/>
    </location>
</feature>
<dbReference type="Proteomes" id="UP000001396">
    <property type="component" value="Unassembled WGS sequence"/>
</dbReference>
<dbReference type="SUPFAM" id="SSF53098">
    <property type="entry name" value="Ribonuclease H-like"/>
    <property type="match status" value="1"/>
</dbReference>
<feature type="region of interest" description="Disordered" evidence="2">
    <location>
        <begin position="1370"/>
        <end position="1390"/>
    </location>
</feature>
<protein>
    <recommendedName>
        <fullName evidence="8">DDE-1 domain-containing protein</fullName>
    </recommendedName>
</protein>
<feature type="domain" description="Transposable element P transposase-like RNase H" evidence="5">
    <location>
        <begin position="758"/>
        <end position="873"/>
    </location>
</feature>
<gene>
    <name evidence="6" type="ORF">PPL_12108</name>
</gene>
<feature type="compositionally biased region" description="Polar residues" evidence="2">
    <location>
        <begin position="407"/>
        <end position="416"/>
    </location>
</feature>
<dbReference type="Pfam" id="PF21787">
    <property type="entry name" value="TNP-like_RNaseH_N"/>
    <property type="match status" value="1"/>
</dbReference>
<dbReference type="SUPFAM" id="SSF57997">
    <property type="entry name" value="Tropomyosin"/>
    <property type="match status" value="1"/>
</dbReference>
<dbReference type="InterPro" id="IPR036397">
    <property type="entry name" value="RNaseH_sf"/>
</dbReference>
<feature type="transmembrane region" description="Helical" evidence="3">
    <location>
        <begin position="1418"/>
        <end position="1435"/>
    </location>
</feature>
<evidence type="ECO:0000313" key="6">
    <source>
        <dbReference type="EMBL" id="EFA77506.1"/>
    </source>
</evidence>
<keyword evidence="3" id="KW-0812">Transmembrane</keyword>
<reference evidence="6 7" key="1">
    <citation type="journal article" date="2011" name="Genome Res.">
        <title>Phylogeny-wide analysis of social amoeba genomes highlights ancient origins for complex intercellular communication.</title>
        <authorList>
            <person name="Heidel A.J."/>
            <person name="Lawal H.M."/>
            <person name="Felder M."/>
            <person name="Schilde C."/>
            <person name="Helps N.R."/>
            <person name="Tunggal B."/>
            <person name="Rivero F."/>
            <person name="John U."/>
            <person name="Schleicher M."/>
            <person name="Eichinger L."/>
            <person name="Platzer M."/>
            <person name="Noegel A.A."/>
            <person name="Schaap P."/>
            <person name="Gloeckner G."/>
        </authorList>
    </citation>
    <scope>NUCLEOTIDE SEQUENCE [LARGE SCALE GENOMIC DNA]</scope>
    <source>
        <strain evidence="7">ATCC 26659 / Pp 5 / PN500</strain>
    </source>
</reference>
<keyword evidence="1" id="KW-0175">Coiled coil</keyword>
<evidence type="ECO:0000256" key="2">
    <source>
        <dbReference type="SAM" id="MobiDB-lite"/>
    </source>
</evidence>
<dbReference type="InterPro" id="IPR012337">
    <property type="entry name" value="RNaseH-like_sf"/>
</dbReference>
<evidence type="ECO:0000256" key="1">
    <source>
        <dbReference type="SAM" id="Coils"/>
    </source>
</evidence>
<evidence type="ECO:0008006" key="8">
    <source>
        <dbReference type="Google" id="ProtNLM"/>
    </source>
</evidence>
<feature type="domain" description="DDE-1" evidence="4">
    <location>
        <begin position="1"/>
        <end position="121"/>
    </location>
</feature>
<evidence type="ECO:0000259" key="4">
    <source>
        <dbReference type="Pfam" id="PF03184"/>
    </source>
</evidence>
<keyword evidence="7" id="KW-1185">Reference proteome</keyword>
<keyword evidence="3" id="KW-0472">Membrane</keyword>
<organism evidence="6 7">
    <name type="scientific">Heterostelium pallidum (strain ATCC 26659 / Pp 5 / PN500)</name>
    <name type="common">Cellular slime mold</name>
    <name type="synonym">Polysphondylium pallidum</name>
    <dbReference type="NCBI Taxonomy" id="670386"/>
    <lineage>
        <taxon>Eukaryota</taxon>
        <taxon>Amoebozoa</taxon>
        <taxon>Evosea</taxon>
        <taxon>Eumycetozoa</taxon>
        <taxon>Dictyostelia</taxon>
        <taxon>Acytosteliales</taxon>
        <taxon>Acytosteliaceae</taxon>
        <taxon>Heterostelium</taxon>
    </lineage>
</organism>
<dbReference type="InterPro" id="IPR048365">
    <property type="entry name" value="TNP-like_RNaseH_N"/>
</dbReference>
<dbReference type="EMBL" id="ADBJ01000042">
    <property type="protein sequence ID" value="EFA77506.1"/>
    <property type="molecule type" value="Genomic_DNA"/>
</dbReference>
<dbReference type="Gene3D" id="1.10.287.1490">
    <property type="match status" value="1"/>
</dbReference>
<feature type="region of interest" description="Disordered" evidence="2">
    <location>
        <begin position="397"/>
        <end position="416"/>
    </location>
</feature>
<evidence type="ECO:0000313" key="7">
    <source>
        <dbReference type="Proteomes" id="UP000001396"/>
    </source>
</evidence>